<dbReference type="AlphaFoldDB" id="A0A6N6RIF4"/>
<reference evidence="1 2" key="1">
    <citation type="submission" date="2019-09" db="EMBL/GenBank/DDBJ databases">
        <title>Genomes of family Cryomorphaceae.</title>
        <authorList>
            <person name="Bowman J.P."/>
        </authorList>
    </citation>
    <scope>NUCLEOTIDE SEQUENCE [LARGE SCALE GENOMIC DNA]</scope>
    <source>
        <strain evidence="1 2">LMG 25704</strain>
    </source>
</reference>
<sequence>MKKIGLLSISIFVIAVGCRKDAPLPPMDEVPVFYANALVDGDEKNYAAGVDGYYMYTDYNQSSGVPHYEGRLMNSTGADRSGWTVRFRGDNTGSATAVDSTLRVGQMNLQATVGRTEDQDEVLISVLPTFSNEIYSSFIWSFQFGAHTTDINPVFEWDTTRRTTQPYTTLTTVYASACEAHTTRVIDTRFPDEITYFMIESVTDTRYRVFIPNNEYMKLNEVNWKIRGNSVGKGQEKFININGVEDVQVEASFQHNSGAGTGMIRTLTLTPGGPDPCQVDFNYSVEPNFTEDIEQFHTLEVAYTTESGRVYSTTLHETPGVVEIEEINDYENDLDGRPTKKVRLTGSFLLKDASGDEMRIEDADFVIAVATKDP</sequence>
<gene>
    <name evidence="1" type="ORF">F8C67_07570</name>
</gene>
<dbReference type="EMBL" id="WBVO01000005">
    <property type="protein sequence ID" value="KAB2810086.1"/>
    <property type="molecule type" value="Genomic_DNA"/>
</dbReference>
<organism evidence="1 2">
    <name type="scientific">Phaeocystidibacter luteus</name>
    <dbReference type="NCBI Taxonomy" id="911197"/>
    <lineage>
        <taxon>Bacteria</taxon>
        <taxon>Pseudomonadati</taxon>
        <taxon>Bacteroidota</taxon>
        <taxon>Flavobacteriia</taxon>
        <taxon>Flavobacteriales</taxon>
        <taxon>Phaeocystidibacteraceae</taxon>
        <taxon>Phaeocystidibacter</taxon>
    </lineage>
</organism>
<comment type="caution">
    <text evidence="1">The sequence shown here is derived from an EMBL/GenBank/DDBJ whole genome shotgun (WGS) entry which is preliminary data.</text>
</comment>
<protein>
    <submittedName>
        <fullName evidence="1">Uncharacterized protein</fullName>
    </submittedName>
</protein>
<dbReference type="PROSITE" id="PS51257">
    <property type="entry name" value="PROKAR_LIPOPROTEIN"/>
    <property type="match status" value="1"/>
</dbReference>
<accession>A0A6N6RIF4</accession>
<proteinExistence type="predicted"/>
<evidence type="ECO:0000313" key="2">
    <source>
        <dbReference type="Proteomes" id="UP000468650"/>
    </source>
</evidence>
<dbReference type="RefSeq" id="WP_151667230.1">
    <property type="nucleotide sequence ID" value="NZ_WBVO01000005.1"/>
</dbReference>
<name>A0A6N6RIF4_9FLAO</name>
<keyword evidence="2" id="KW-1185">Reference proteome</keyword>
<evidence type="ECO:0000313" key="1">
    <source>
        <dbReference type="EMBL" id="KAB2810086.1"/>
    </source>
</evidence>
<dbReference type="Proteomes" id="UP000468650">
    <property type="component" value="Unassembled WGS sequence"/>
</dbReference>
<dbReference type="OrthoDB" id="9830673at2"/>